<evidence type="ECO:0000256" key="5">
    <source>
        <dbReference type="SAM" id="MobiDB-lite"/>
    </source>
</evidence>
<accession>A0A086JB18</accession>
<feature type="compositionally biased region" description="Polar residues" evidence="5">
    <location>
        <begin position="54"/>
        <end position="68"/>
    </location>
</feature>
<reference evidence="7 8" key="1">
    <citation type="submission" date="2014-03" db="EMBL/GenBank/DDBJ databases">
        <authorList>
            <person name="Sibley D."/>
            <person name="Venepally P."/>
            <person name="Karamycheva S."/>
            <person name="Hadjithomas M."/>
            <person name="Khan A."/>
            <person name="Brunk B."/>
            <person name="Roos D."/>
            <person name="Caler E."/>
            <person name="Lorenzi H."/>
        </authorList>
    </citation>
    <scope>NUCLEOTIDE SEQUENCE [LARGE SCALE GENOMIC DNA]</scope>
    <source>
        <strain evidence="8">p89</strain>
    </source>
</reference>
<sequence>MASSHGHASAGSSLAAAASEDEREQPSPGSALAEHAPAQEPVGQAAGCRESRDTSSSSAGCTDTSRSAGASIPVPVRRTYLDEVPEDLKCPICFDSAVSCRTPCAHFFCYACINSHINNRLRQQQAVNCPLCRTAVSATNLMSIGGDKVARVRALRVVCVGAVSGCGVSGTLEQVEAHENVCPHVLVFCSFRDRGCIAPLIRREAPVHEKRCRFNPLVRACRHNLSGCKVRGTEELLLLHEHRCRYRNMEKFVRCPHFESAGCGLLIKKKYRERHADCCAFKLVKDVENLSPRSPAAAEAEADSVRRLAKRRRAPVRNTEGEREEGEEEREGQEERQVSVVAEGERKKLRVEAEPQARQGAGSGGGTDAEDDGSRKEESARSELHSFRISFEWRNQEKAISYEDLREQLRPYLPNVASVEAGRTFGEFHAIVENVPVTMLRAVGMAADPQISCSLFDLNLRLKGITTVQEGIW</sequence>
<gene>
    <name evidence="7" type="ORF">TGP89_258790</name>
</gene>
<keyword evidence="3" id="KW-0862">Zinc</keyword>
<dbReference type="EMBL" id="AEYI02002182">
    <property type="protein sequence ID" value="KFG29336.1"/>
    <property type="molecule type" value="Genomic_DNA"/>
</dbReference>
<evidence type="ECO:0000256" key="3">
    <source>
        <dbReference type="ARBA" id="ARBA00022833"/>
    </source>
</evidence>
<dbReference type="SMART" id="SM00184">
    <property type="entry name" value="RING"/>
    <property type="match status" value="1"/>
</dbReference>
<name>A0A086JB18_TOXGO</name>
<evidence type="ECO:0000313" key="7">
    <source>
        <dbReference type="EMBL" id="KFG29336.1"/>
    </source>
</evidence>
<keyword evidence="2 4" id="KW-0863">Zinc-finger</keyword>
<feature type="region of interest" description="Disordered" evidence="5">
    <location>
        <begin position="1"/>
        <end position="69"/>
    </location>
</feature>
<dbReference type="SUPFAM" id="SSF49599">
    <property type="entry name" value="TRAF domain-like"/>
    <property type="match status" value="1"/>
</dbReference>
<dbReference type="InterPro" id="IPR001841">
    <property type="entry name" value="Znf_RING"/>
</dbReference>
<dbReference type="InterPro" id="IPR013083">
    <property type="entry name" value="Znf_RING/FYVE/PHD"/>
</dbReference>
<dbReference type="Pfam" id="PF00097">
    <property type="entry name" value="zf-C3HC4"/>
    <property type="match status" value="1"/>
</dbReference>
<dbReference type="OrthoDB" id="5574452at2759"/>
<feature type="compositionally biased region" description="Basic and acidic residues" evidence="5">
    <location>
        <begin position="333"/>
        <end position="355"/>
    </location>
</feature>
<protein>
    <submittedName>
        <fullName evidence="7">Zinc finger, C3HC4 type (RING finger) domain-containing protein</fullName>
    </submittedName>
</protein>
<dbReference type="Proteomes" id="UP000028828">
    <property type="component" value="Unassembled WGS sequence"/>
</dbReference>
<feature type="compositionally biased region" description="Acidic residues" evidence="5">
    <location>
        <begin position="322"/>
        <end position="332"/>
    </location>
</feature>
<dbReference type="VEuPathDB" id="ToxoDB:TGP89_258790"/>
<comment type="caution">
    <text evidence="7">The sequence shown here is derived from an EMBL/GenBank/DDBJ whole genome shotgun (WGS) entry which is preliminary data.</text>
</comment>
<evidence type="ECO:0000256" key="2">
    <source>
        <dbReference type="ARBA" id="ARBA00022771"/>
    </source>
</evidence>
<feature type="region of interest" description="Disordered" evidence="5">
    <location>
        <begin position="311"/>
        <end position="381"/>
    </location>
</feature>
<feature type="compositionally biased region" description="Basic and acidic residues" evidence="5">
    <location>
        <begin position="372"/>
        <end position="381"/>
    </location>
</feature>
<dbReference type="Gene3D" id="3.30.40.10">
    <property type="entry name" value="Zinc/RING finger domain, C3HC4 (zinc finger)"/>
    <property type="match status" value="2"/>
</dbReference>
<dbReference type="InterPro" id="IPR018957">
    <property type="entry name" value="Znf_C3HC4_RING-type"/>
</dbReference>
<dbReference type="PANTHER" id="PTHR10131">
    <property type="entry name" value="TNF RECEPTOR ASSOCIATED FACTOR"/>
    <property type="match status" value="1"/>
</dbReference>
<dbReference type="PROSITE" id="PS00518">
    <property type="entry name" value="ZF_RING_1"/>
    <property type="match status" value="1"/>
</dbReference>
<keyword evidence="1" id="KW-0479">Metal-binding</keyword>
<feature type="domain" description="RING-type" evidence="6">
    <location>
        <begin position="90"/>
        <end position="133"/>
    </location>
</feature>
<dbReference type="PANTHER" id="PTHR10131:SF94">
    <property type="entry name" value="TNF RECEPTOR-ASSOCIATED FACTOR 4"/>
    <property type="match status" value="1"/>
</dbReference>
<feature type="compositionally biased region" description="Low complexity" evidence="5">
    <location>
        <begin position="1"/>
        <end position="18"/>
    </location>
</feature>
<proteinExistence type="predicted"/>
<organism evidence="7 8">
    <name type="scientific">Toxoplasma gondii p89</name>
    <dbReference type="NCBI Taxonomy" id="943119"/>
    <lineage>
        <taxon>Eukaryota</taxon>
        <taxon>Sar</taxon>
        <taxon>Alveolata</taxon>
        <taxon>Apicomplexa</taxon>
        <taxon>Conoidasida</taxon>
        <taxon>Coccidia</taxon>
        <taxon>Eucoccidiorida</taxon>
        <taxon>Eimeriorina</taxon>
        <taxon>Sarcocystidae</taxon>
        <taxon>Toxoplasma</taxon>
    </lineage>
</organism>
<dbReference type="InterPro" id="IPR017907">
    <property type="entry name" value="Znf_RING_CS"/>
</dbReference>
<dbReference type="SUPFAM" id="SSF57850">
    <property type="entry name" value="RING/U-box"/>
    <property type="match status" value="1"/>
</dbReference>
<dbReference type="PROSITE" id="PS50089">
    <property type="entry name" value="ZF_RING_2"/>
    <property type="match status" value="1"/>
</dbReference>
<evidence type="ECO:0000256" key="1">
    <source>
        <dbReference type="ARBA" id="ARBA00022723"/>
    </source>
</evidence>
<evidence type="ECO:0000256" key="4">
    <source>
        <dbReference type="PROSITE-ProRule" id="PRU00175"/>
    </source>
</evidence>
<dbReference type="AlphaFoldDB" id="A0A086JB18"/>
<dbReference type="GO" id="GO:0008270">
    <property type="term" value="F:zinc ion binding"/>
    <property type="evidence" value="ECO:0007669"/>
    <property type="project" value="UniProtKB-KW"/>
</dbReference>
<evidence type="ECO:0000313" key="8">
    <source>
        <dbReference type="Proteomes" id="UP000028828"/>
    </source>
</evidence>
<evidence type="ECO:0000259" key="6">
    <source>
        <dbReference type="PROSITE" id="PS50089"/>
    </source>
</evidence>